<dbReference type="STRING" id="1693.BMIN_1452"/>
<evidence type="ECO:0000259" key="4">
    <source>
        <dbReference type="PROSITE" id="PS50949"/>
    </source>
</evidence>
<organism evidence="5 6">
    <name type="scientific">Bifidobacterium minimum</name>
    <dbReference type="NCBI Taxonomy" id="1693"/>
    <lineage>
        <taxon>Bacteria</taxon>
        <taxon>Bacillati</taxon>
        <taxon>Actinomycetota</taxon>
        <taxon>Actinomycetes</taxon>
        <taxon>Bifidobacteriales</taxon>
        <taxon>Bifidobacteriaceae</taxon>
        <taxon>Bifidobacterium</taxon>
    </lineage>
</organism>
<dbReference type="PANTHER" id="PTHR38445:SF10">
    <property type="entry name" value="GNTR-FAMILY TRANSCRIPTIONAL REGULATOR"/>
    <property type="match status" value="1"/>
</dbReference>
<sequence length="121" mass="13021">MDFTEQSGVALYLQVADQLEELIISGSAPEGDRVPSTTEISTTYRINPATVLKGMGLLVSQGYLEKRRGVGMFVTPGARERLVESRRKDFLARAVPDLVAQAHDLGITTDGLIQAIEGASS</sequence>
<dbReference type="InterPro" id="IPR000524">
    <property type="entry name" value="Tscrpt_reg_HTH_GntR"/>
</dbReference>
<feature type="domain" description="HTH gntR-type" evidence="4">
    <location>
        <begin position="9"/>
        <end position="77"/>
    </location>
</feature>
<evidence type="ECO:0000256" key="3">
    <source>
        <dbReference type="ARBA" id="ARBA00023163"/>
    </source>
</evidence>
<protein>
    <submittedName>
        <fullName evidence="5">GntR family transcriptional regulator</fullName>
    </submittedName>
</protein>
<reference evidence="5 6" key="1">
    <citation type="submission" date="2014-03" db="EMBL/GenBank/DDBJ databases">
        <title>Genomics of Bifidobacteria.</title>
        <authorList>
            <person name="Ventura M."/>
            <person name="Milani C."/>
            <person name="Lugli G.A."/>
        </authorList>
    </citation>
    <scope>NUCLEOTIDE SEQUENCE [LARGE SCALE GENOMIC DNA]</scope>
    <source>
        <strain evidence="5 6">LMG 11592</strain>
    </source>
</reference>
<dbReference type="CDD" id="cd07377">
    <property type="entry name" value="WHTH_GntR"/>
    <property type="match status" value="1"/>
</dbReference>
<keyword evidence="6" id="KW-1185">Reference proteome</keyword>
<dbReference type="GO" id="GO:0003677">
    <property type="term" value="F:DNA binding"/>
    <property type="evidence" value="ECO:0007669"/>
    <property type="project" value="UniProtKB-KW"/>
</dbReference>
<dbReference type="Proteomes" id="UP000029014">
    <property type="component" value="Unassembled WGS sequence"/>
</dbReference>
<dbReference type="Gene3D" id="1.10.10.10">
    <property type="entry name" value="Winged helix-like DNA-binding domain superfamily/Winged helix DNA-binding domain"/>
    <property type="match status" value="1"/>
</dbReference>
<proteinExistence type="predicted"/>
<keyword evidence="3" id="KW-0804">Transcription</keyword>
<accession>A0A087BL87</accession>
<comment type="caution">
    <text evidence="5">The sequence shown here is derived from an EMBL/GenBank/DDBJ whole genome shotgun (WGS) entry which is preliminary data.</text>
</comment>
<evidence type="ECO:0000313" key="5">
    <source>
        <dbReference type="EMBL" id="KFI71787.1"/>
    </source>
</evidence>
<dbReference type="PROSITE" id="PS50949">
    <property type="entry name" value="HTH_GNTR"/>
    <property type="match status" value="1"/>
</dbReference>
<dbReference type="InterPro" id="IPR036390">
    <property type="entry name" value="WH_DNA-bd_sf"/>
</dbReference>
<dbReference type="PANTHER" id="PTHR38445">
    <property type="entry name" value="HTH-TYPE TRANSCRIPTIONAL REPRESSOR YTRA"/>
    <property type="match status" value="1"/>
</dbReference>
<evidence type="ECO:0000256" key="1">
    <source>
        <dbReference type="ARBA" id="ARBA00023015"/>
    </source>
</evidence>
<dbReference type="AlphaFoldDB" id="A0A087BL87"/>
<evidence type="ECO:0000256" key="2">
    <source>
        <dbReference type="ARBA" id="ARBA00023125"/>
    </source>
</evidence>
<dbReference type="EMBL" id="JGZD01000012">
    <property type="protein sequence ID" value="KFI71787.1"/>
    <property type="molecule type" value="Genomic_DNA"/>
</dbReference>
<keyword evidence="2" id="KW-0238">DNA-binding</keyword>
<name>A0A087BL87_9BIFI</name>
<dbReference type="Pfam" id="PF00392">
    <property type="entry name" value="GntR"/>
    <property type="match status" value="1"/>
</dbReference>
<dbReference type="SMART" id="SM00345">
    <property type="entry name" value="HTH_GNTR"/>
    <property type="match status" value="1"/>
</dbReference>
<dbReference type="GO" id="GO:0003700">
    <property type="term" value="F:DNA-binding transcription factor activity"/>
    <property type="evidence" value="ECO:0007669"/>
    <property type="project" value="InterPro"/>
</dbReference>
<dbReference type="InterPro" id="IPR036388">
    <property type="entry name" value="WH-like_DNA-bd_sf"/>
</dbReference>
<dbReference type="eggNOG" id="COG1725">
    <property type="taxonomic scope" value="Bacteria"/>
</dbReference>
<dbReference type="SUPFAM" id="SSF46785">
    <property type="entry name" value="Winged helix' DNA-binding domain"/>
    <property type="match status" value="1"/>
</dbReference>
<dbReference type="RefSeq" id="WP_022861720.1">
    <property type="nucleotide sequence ID" value="NZ_JGZD01000012.1"/>
</dbReference>
<evidence type="ECO:0000313" key="6">
    <source>
        <dbReference type="Proteomes" id="UP000029014"/>
    </source>
</evidence>
<keyword evidence="1" id="KW-0805">Transcription regulation</keyword>
<gene>
    <name evidence="5" type="ORF">BMIN_1452</name>
</gene>